<evidence type="ECO:0000313" key="4">
    <source>
        <dbReference type="EMBL" id="VAX32844.1"/>
    </source>
</evidence>
<dbReference type="InterPro" id="IPR013105">
    <property type="entry name" value="TPR_2"/>
</dbReference>
<evidence type="ECO:0000256" key="1">
    <source>
        <dbReference type="ARBA" id="ARBA00022737"/>
    </source>
</evidence>
<dbReference type="Gene3D" id="1.25.40.10">
    <property type="entry name" value="Tetratricopeptide repeat domain"/>
    <property type="match status" value="3"/>
</dbReference>
<protein>
    <recommendedName>
        <fullName evidence="3">CHAT domain-containing protein</fullName>
    </recommendedName>
</protein>
<feature type="domain" description="CHAT" evidence="3">
    <location>
        <begin position="248"/>
        <end position="492"/>
    </location>
</feature>
<dbReference type="PROSITE" id="PS50005">
    <property type="entry name" value="TPR"/>
    <property type="match status" value="6"/>
</dbReference>
<dbReference type="PANTHER" id="PTHR10098">
    <property type="entry name" value="RAPSYN-RELATED"/>
    <property type="match status" value="1"/>
</dbReference>
<evidence type="ECO:0000256" key="2">
    <source>
        <dbReference type="ARBA" id="ARBA00022803"/>
    </source>
</evidence>
<name>A0A3B1D9P4_9ZZZZ</name>
<dbReference type="Pfam" id="PF07719">
    <property type="entry name" value="TPR_2"/>
    <property type="match status" value="1"/>
</dbReference>
<feature type="domain" description="CHAT" evidence="3">
    <location>
        <begin position="1188"/>
        <end position="1456"/>
    </location>
</feature>
<dbReference type="Pfam" id="PF13424">
    <property type="entry name" value="TPR_12"/>
    <property type="match status" value="4"/>
</dbReference>
<organism evidence="4">
    <name type="scientific">hydrothermal vent metagenome</name>
    <dbReference type="NCBI Taxonomy" id="652676"/>
    <lineage>
        <taxon>unclassified sequences</taxon>
        <taxon>metagenomes</taxon>
        <taxon>ecological metagenomes</taxon>
    </lineage>
</organism>
<feature type="non-terminal residue" evidence="4">
    <location>
        <position position="1"/>
    </location>
</feature>
<gene>
    <name evidence="4" type="ORF">MNBD_NITROSPINAE05-1011</name>
</gene>
<dbReference type="Pfam" id="PF12770">
    <property type="entry name" value="CHAT"/>
    <property type="match status" value="2"/>
</dbReference>
<proteinExistence type="predicted"/>
<dbReference type="InterPro" id="IPR019734">
    <property type="entry name" value="TPR_rpt"/>
</dbReference>
<dbReference type="SUPFAM" id="SSF48452">
    <property type="entry name" value="TPR-like"/>
    <property type="match status" value="3"/>
</dbReference>
<dbReference type="InterPro" id="IPR011990">
    <property type="entry name" value="TPR-like_helical_dom_sf"/>
</dbReference>
<dbReference type="SMART" id="SM00028">
    <property type="entry name" value="TPR"/>
    <property type="match status" value="10"/>
</dbReference>
<dbReference type="EMBL" id="UOGG01000224">
    <property type="protein sequence ID" value="VAX32844.1"/>
    <property type="molecule type" value="Genomic_DNA"/>
</dbReference>
<evidence type="ECO:0000259" key="3">
    <source>
        <dbReference type="Pfam" id="PF12770"/>
    </source>
</evidence>
<dbReference type="PANTHER" id="PTHR10098:SF108">
    <property type="entry name" value="TETRATRICOPEPTIDE REPEAT PROTEIN 28"/>
    <property type="match status" value="1"/>
</dbReference>
<accession>A0A3B1D9P4</accession>
<reference evidence="4" key="1">
    <citation type="submission" date="2018-06" db="EMBL/GenBank/DDBJ databases">
        <authorList>
            <person name="Zhirakovskaya E."/>
        </authorList>
    </citation>
    <scope>NUCLEOTIDE SEQUENCE</scope>
</reference>
<keyword evidence="1" id="KW-0677">Repeat</keyword>
<keyword evidence="2" id="KW-0802">TPR repeat</keyword>
<sequence>TANEAKDQAQTGDVPEKNIPPHRLWQYKYIESLVASLPERLPLLLDAEKLLADLPYGVIGHDTSTLSMVEDLYFALTGLLFDDGKLAEALIFSEKGRQLLLVALRPELELVDEDRRNYYDELSSYSERYLLAADLEAQGKGDEAEQGTEELAEEYREVLGALEEENPSLAALFAPFVPALEEVQGGLLEGEILIKYQWVYDRLLIWKIDSESIHVRKVERSAELSERIMQVGREGLKASSPDLVLFAKALIAPVGKAIQKSKSLTIIAEGALEFLPWAALPLGDKTLIETVQLTFVSSLAHRIFSEAKKNLYNSRILGVAGAGFDKVSRRFASAVNLGGTTDSLDSFQSQWPHFSVLHIDSRTHLGRLDPANSFIAIGQRQNHFQRVDLKDLYAQPMQSNFIALSNVEPKFHPELRLSPTAPLIQALTVKGYPGILLRSGAEFDPVIHDELLELFYLSFREGRPAESLRRAQIEMAKLYPESLAWAGYRFYGFPGMEEQAKLEFAQTHFMENAQMGAQSFTDQDWLGTINNLEKALVLSDFLPDKSLVERIIKTLSQAAYNMEDTEKAIQYQEKLLALTEKKEDPEEKAEALYFLGILYSRAENYPVAVGHLRKALAIYEENEILDRLAENYSQLGIVEENALDYDKALEAFTASMALNEEIGEDLNRGRELRRIGRIYYLRLNQFPEAKKYFQQAYELFQELENNEQQVETLLELGLVAEKQGDFSEALDFYQKGQTLAAEQNLQQGLSKALLYQANSHWFQGNYQKAFRFQKESLKIAEEEKDIRQQAFIFNTLGLIYWTLNDSERALEHLNHSLELAEKIYSTLDVASANNNIGLVYRKDKKYDKSIEYFNKALKKDKELKSKWGQGYTHRNLGMSYMRLGQLDQAEPHIMQAIELSREIGNKTNLVKSMLEAGHLALEKNACDKAIVIFQQTGDLAKKLNIPEVHWRALRGGGVCLAKAGKLTEAMGLYEEAVAVVDDMRAAIKVEEFQNGFLTDKQDVYKELILVLLDLGKVKESFNYAERAKSRSFIDLLGNQKVSLKNDISQKLYDQLTEQKQKIRSIEDALGVARSAESAEGEEIIAGIAKKLVKARTRYQDLLIQAKEESPEISNFITVESITLEELDELLEPSVALVEYLVTKNELVAWVVRKGSIDVVRTPVKETDLDLLVKDYRKRMQQLAPLEEQSERLNSLLIEPLEKFIAEKRVLGIIPQGVLHYVSFSSLKNKESYLVERHPLFYSPSASVLKFTFARKTAKTETAQMKVLAIGNPDLGDFNYDLPLAEMEANAIKWDFPKVDVLTRERATESWLTEHIGEYQIIHIASHGEFDPINPLFSSLKLTKDEDEDGNFEVNEVFSLNINADIVTLSACQTGLGKITGGDELVGLNRAFIYAGTHSLLSTLWRVSDISTAILIKHFYRNYVTNNKGESLRKAQLLVKRLYPHPSYWAAFNLTGDYR</sequence>
<dbReference type="InterPro" id="IPR024983">
    <property type="entry name" value="CHAT_dom"/>
</dbReference>